<keyword evidence="1" id="KW-0812">Transmembrane</keyword>
<dbReference type="RefSeq" id="WP_175457054.1">
    <property type="nucleotide sequence ID" value="NZ_JAANNT010000001.1"/>
</dbReference>
<keyword evidence="3" id="KW-1185">Reference proteome</keyword>
<protein>
    <recommendedName>
        <fullName evidence="4">Oxalate:formate antiporter</fullName>
    </recommendedName>
</protein>
<keyword evidence="1" id="KW-0472">Membrane</keyword>
<dbReference type="Proteomes" id="UP000540128">
    <property type="component" value="Unassembled WGS sequence"/>
</dbReference>
<dbReference type="EMBL" id="JAANNT010000001">
    <property type="protein sequence ID" value="NUV27027.1"/>
    <property type="molecule type" value="Genomic_DNA"/>
</dbReference>
<keyword evidence="1" id="KW-1133">Transmembrane helix</keyword>
<evidence type="ECO:0008006" key="4">
    <source>
        <dbReference type="Google" id="ProtNLM"/>
    </source>
</evidence>
<dbReference type="AlphaFoldDB" id="A0A7Y6F074"/>
<evidence type="ECO:0000313" key="3">
    <source>
        <dbReference type="Proteomes" id="UP000540128"/>
    </source>
</evidence>
<organism evidence="2 3">
    <name type="scientific">Streptomyces odorifer</name>
    <dbReference type="NCBI Taxonomy" id="53450"/>
    <lineage>
        <taxon>Bacteria</taxon>
        <taxon>Bacillati</taxon>
        <taxon>Actinomycetota</taxon>
        <taxon>Actinomycetes</taxon>
        <taxon>Kitasatosporales</taxon>
        <taxon>Streptomycetaceae</taxon>
        <taxon>Streptomyces</taxon>
        <taxon>Streptomyces albidoflavus group</taxon>
    </lineage>
</organism>
<sequence>MTTPADTPAPPQRRALTAVAWLWVGVPLCWGLYELGVKAAQLFTG</sequence>
<accession>A0A7Y6F074</accession>
<name>A0A7Y6F074_9ACTN</name>
<evidence type="ECO:0000313" key="2">
    <source>
        <dbReference type="EMBL" id="NUV27027.1"/>
    </source>
</evidence>
<gene>
    <name evidence="2" type="ORF">G6W59_01440</name>
</gene>
<proteinExistence type="predicted"/>
<reference evidence="2 3" key="1">
    <citation type="submission" date="2020-03" db="EMBL/GenBank/DDBJ databases">
        <title>Complete genome sequence of sixteen Streptomyces strains facilitates identification of candidate genes involved in plant growth-promotion in grain legumes and cereals.</title>
        <authorList>
            <person name="Gopalakrishnan S."/>
            <person name="Thakur V."/>
            <person name="Saxena R."/>
            <person name="Vadlamudi S."/>
            <person name="Purohit S."/>
            <person name="Kumar V."/>
            <person name="Rathore A."/>
            <person name="Chitikineni A."/>
            <person name="Varshney R.K."/>
        </authorList>
    </citation>
    <scope>NUCLEOTIDE SEQUENCE [LARGE SCALE GENOMIC DNA]</scope>
    <source>
        <strain evidence="2 3">KAI-180</strain>
    </source>
</reference>
<comment type="caution">
    <text evidence="2">The sequence shown here is derived from an EMBL/GenBank/DDBJ whole genome shotgun (WGS) entry which is preliminary data.</text>
</comment>
<evidence type="ECO:0000256" key="1">
    <source>
        <dbReference type="SAM" id="Phobius"/>
    </source>
</evidence>
<feature type="transmembrane region" description="Helical" evidence="1">
    <location>
        <begin position="15"/>
        <end position="33"/>
    </location>
</feature>